<keyword evidence="3" id="KW-1185">Reference proteome</keyword>
<feature type="region of interest" description="Disordered" evidence="1">
    <location>
        <begin position="683"/>
        <end position="702"/>
    </location>
</feature>
<evidence type="ECO:0000313" key="3">
    <source>
        <dbReference type="Proteomes" id="UP000006310"/>
    </source>
</evidence>
<dbReference type="RefSeq" id="XP_022464547.1">
    <property type="nucleotide sequence ID" value="XM_022608009.1"/>
</dbReference>
<dbReference type="EMBL" id="HE978318">
    <property type="protein sequence ID" value="CCK70301.1"/>
    <property type="molecule type" value="Genomic_DNA"/>
</dbReference>
<dbReference type="Proteomes" id="UP000006310">
    <property type="component" value="Chromosome 5"/>
</dbReference>
<gene>
    <name evidence="2" type="primary">KNAG0E00330</name>
    <name evidence="2" type="ordered locus">KNAG_0E00330</name>
</gene>
<reference evidence="3" key="2">
    <citation type="submission" date="2012-08" db="EMBL/GenBank/DDBJ databases">
        <title>Genome sequence of Kazachstania naganishii.</title>
        <authorList>
            <person name="Gordon J.L."/>
            <person name="Armisen D."/>
            <person name="Proux-Wera E."/>
            <person name="OhEigeartaigh S.S."/>
            <person name="Byrne K.P."/>
            <person name="Wolfe K.H."/>
        </authorList>
    </citation>
    <scope>NUCLEOTIDE SEQUENCE [LARGE SCALE GENOMIC DNA]</scope>
    <source>
        <strain evidence="3">ATCC MYA-139 / BCRC 22969 / CBS 8797 / CCRC 22969 / KCTC 17520 / NBRC 10181 / NCYC 3082</strain>
    </source>
</reference>
<reference evidence="2 3" key="1">
    <citation type="journal article" date="2011" name="Proc. Natl. Acad. Sci. U.S.A.">
        <title>Evolutionary erosion of yeast sex chromosomes by mating-type switching accidents.</title>
        <authorList>
            <person name="Gordon J.L."/>
            <person name="Armisen D."/>
            <person name="Proux-Wera E."/>
            <person name="Oheigeartaigh S.S."/>
            <person name="Byrne K.P."/>
            <person name="Wolfe K.H."/>
        </authorList>
    </citation>
    <scope>NUCLEOTIDE SEQUENCE [LARGE SCALE GENOMIC DNA]</scope>
    <source>
        <strain evidence="3">ATCC MYA-139 / BCRC 22969 / CBS 8797 / CCRC 22969 / KCTC 17520 / NBRC 10181 / NCYC 3082</strain>
    </source>
</reference>
<dbReference type="AlphaFoldDB" id="J7S7F2"/>
<evidence type="ECO:0000313" key="2">
    <source>
        <dbReference type="EMBL" id="CCK70301.1"/>
    </source>
</evidence>
<protein>
    <recommendedName>
        <fullName evidence="4">Mitochondrial group I intron splicing factor CCM1</fullName>
    </recommendedName>
</protein>
<dbReference type="KEGG" id="kng:KNAG_0E00330"/>
<sequence length="702" mass="80161">MIRTWIVPRKAVVFQRAVSGATSIVQTRALAQRAQDAGTYQQRDIVKEFGKDIGALVKENGTGPVKDLFAQVNDSIFNFKLNHENVNLARSNDLTGSMHNLLKLSIDERERSVEPYEILDSLARYQLARPDHFRLVMEPLLQQGQYQEVLNLWVKFLQVSVQAGLPPRNITQLVVLACVAYLRLPQDTSPDLATLSQILQLDSSINPIKNVPILQVREHFKEGGLDRYKVLLQQCIERDENWYLERISVEISVFKLLLHYTDYASLKRTKVSPQIVDAYIERFIKMQKPLLAMRVYRDFKDDVPTLNNSLLLIVASMDALSPPKALLKIQAVWNSYIKPTDSNGTISADSFIHLFKALFQSGNIEKMDTVWERETPKELKATNSVFETYWGLTLRDHTNPILLETALKKMDIKAENVKTVLLANSLLLKVLNAPKAVRSDFDKLYGTLFTWDKDLKPNATTSAIRKLVAYRFEKEKAGFHFLNIRPTDIRRKLNVVINQLDDLIEVAPVITPIRKFYDEVVDHTNYYQLYIKFIRAEFTKSGGSPHAAEEIFKTYISQPKFTNISDLTLREKSQLSELVNELLFGFASLRKHGSISKLAQYCQFAEQIGAMIRNTTSFNVMNNVRSFLISNKGKALGEKDKKTIETIVKTLGGNKLFRLNLFDVKLLKEVGIKEDLLSQLERGKRGQEDVPNEKQETATVSM</sequence>
<dbReference type="OrthoDB" id="4061195at2759"/>
<proteinExistence type="predicted"/>
<dbReference type="eggNOG" id="ENOG502QW5R">
    <property type="taxonomic scope" value="Eukaryota"/>
</dbReference>
<accession>J7S7F2</accession>
<feature type="compositionally biased region" description="Basic and acidic residues" evidence="1">
    <location>
        <begin position="683"/>
        <end position="696"/>
    </location>
</feature>
<dbReference type="GeneID" id="34526001"/>
<evidence type="ECO:0000256" key="1">
    <source>
        <dbReference type="SAM" id="MobiDB-lite"/>
    </source>
</evidence>
<dbReference type="HOGENOM" id="CLU_398067_0_0_1"/>
<name>J7S7F2_HUIN7</name>
<organism evidence="2 3">
    <name type="scientific">Huiozyma naganishii (strain ATCC MYA-139 / BCRC 22969 / CBS 8797 / KCTC 17520 / NBRC 10181 / NCYC 3082 / Yp74L-3)</name>
    <name type="common">Yeast</name>
    <name type="synonym">Kazachstania naganishii</name>
    <dbReference type="NCBI Taxonomy" id="1071383"/>
    <lineage>
        <taxon>Eukaryota</taxon>
        <taxon>Fungi</taxon>
        <taxon>Dikarya</taxon>
        <taxon>Ascomycota</taxon>
        <taxon>Saccharomycotina</taxon>
        <taxon>Saccharomycetes</taxon>
        <taxon>Saccharomycetales</taxon>
        <taxon>Saccharomycetaceae</taxon>
        <taxon>Huiozyma</taxon>
    </lineage>
</organism>
<evidence type="ECO:0008006" key="4">
    <source>
        <dbReference type="Google" id="ProtNLM"/>
    </source>
</evidence>